<gene>
    <name evidence="1" type="ORF">EVAR_16653_1</name>
</gene>
<reference evidence="1 2" key="1">
    <citation type="journal article" date="2019" name="Commun. Biol.">
        <title>The bagworm genome reveals a unique fibroin gene that provides high tensile strength.</title>
        <authorList>
            <person name="Kono N."/>
            <person name="Nakamura H."/>
            <person name="Ohtoshi R."/>
            <person name="Tomita M."/>
            <person name="Numata K."/>
            <person name="Arakawa K."/>
        </authorList>
    </citation>
    <scope>NUCLEOTIDE SEQUENCE [LARGE SCALE GENOMIC DNA]</scope>
</reference>
<dbReference type="EMBL" id="BGZK01000252">
    <property type="protein sequence ID" value="GBP31878.1"/>
    <property type="molecule type" value="Genomic_DNA"/>
</dbReference>
<evidence type="ECO:0000313" key="1">
    <source>
        <dbReference type="EMBL" id="GBP31878.1"/>
    </source>
</evidence>
<comment type="caution">
    <text evidence="1">The sequence shown here is derived from an EMBL/GenBank/DDBJ whole genome shotgun (WGS) entry which is preliminary data.</text>
</comment>
<evidence type="ECO:0000313" key="2">
    <source>
        <dbReference type="Proteomes" id="UP000299102"/>
    </source>
</evidence>
<sequence length="108" mass="11741">MLFTPLINYQTGGTLDYEQRLPDFVVATCDLSRRLTVCDSRAPAHLHNFYARTCATFVSCDDLASKLPRWPSAGWKLLKAAVTALVTAAFNGTGPATQCALGGTERVF</sequence>
<accession>A0A4C1UZH2</accession>
<keyword evidence="2" id="KW-1185">Reference proteome</keyword>
<protein>
    <submittedName>
        <fullName evidence="1">Uncharacterized protein</fullName>
    </submittedName>
</protein>
<dbReference type="AlphaFoldDB" id="A0A4C1UZH2"/>
<organism evidence="1 2">
    <name type="scientific">Eumeta variegata</name>
    <name type="common">Bagworm moth</name>
    <name type="synonym">Eumeta japonica</name>
    <dbReference type="NCBI Taxonomy" id="151549"/>
    <lineage>
        <taxon>Eukaryota</taxon>
        <taxon>Metazoa</taxon>
        <taxon>Ecdysozoa</taxon>
        <taxon>Arthropoda</taxon>
        <taxon>Hexapoda</taxon>
        <taxon>Insecta</taxon>
        <taxon>Pterygota</taxon>
        <taxon>Neoptera</taxon>
        <taxon>Endopterygota</taxon>
        <taxon>Lepidoptera</taxon>
        <taxon>Glossata</taxon>
        <taxon>Ditrysia</taxon>
        <taxon>Tineoidea</taxon>
        <taxon>Psychidae</taxon>
        <taxon>Oiketicinae</taxon>
        <taxon>Eumeta</taxon>
    </lineage>
</organism>
<name>A0A4C1UZH2_EUMVA</name>
<dbReference type="Proteomes" id="UP000299102">
    <property type="component" value="Unassembled WGS sequence"/>
</dbReference>
<proteinExistence type="predicted"/>